<dbReference type="RefSeq" id="XP_005833625.1">
    <property type="nucleotide sequence ID" value="XM_005833568.1"/>
</dbReference>
<dbReference type="InterPro" id="IPR036034">
    <property type="entry name" value="PDZ_sf"/>
</dbReference>
<dbReference type="GO" id="GO:0016787">
    <property type="term" value="F:hydrolase activity"/>
    <property type="evidence" value="ECO:0007669"/>
    <property type="project" value="UniProtKB-KW"/>
</dbReference>
<dbReference type="SMART" id="SM00228">
    <property type="entry name" value="PDZ"/>
    <property type="match status" value="1"/>
</dbReference>
<dbReference type="OrthoDB" id="9974421at2759"/>
<dbReference type="Proteomes" id="UP000011087">
    <property type="component" value="Unassembled WGS sequence"/>
</dbReference>
<organism evidence="2">
    <name type="scientific">Guillardia theta (strain CCMP2712)</name>
    <name type="common">Cryptophyte</name>
    <dbReference type="NCBI Taxonomy" id="905079"/>
    <lineage>
        <taxon>Eukaryota</taxon>
        <taxon>Cryptophyceae</taxon>
        <taxon>Pyrenomonadales</taxon>
        <taxon>Geminigeraceae</taxon>
        <taxon>Guillardia</taxon>
    </lineage>
</organism>
<keyword evidence="2" id="KW-0378">Hydrolase</keyword>
<evidence type="ECO:0000313" key="4">
    <source>
        <dbReference type="Proteomes" id="UP000011087"/>
    </source>
</evidence>
<dbReference type="EnsemblProtists" id="EKX46645">
    <property type="protein sequence ID" value="EKX46645"/>
    <property type="gene ID" value="GUITHDRAFT_107429"/>
</dbReference>
<evidence type="ECO:0000259" key="1">
    <source>
        <dbReference type="PROSITE" id="PS50106"/>
    </source>
</evidence>
<reference evidence="4" key="2">
    <citation type="submission" date="2012-11" db="EMBL/GenBank/DDBJ databases">
        <authorList>
            <person name="Kuo A."/>
            <person name="Curtis B.A."/>
            <person name="Tanifuji G."/>
            <person name="Burki F."/>
            <person name="Gruber A."/>
            <person name="Irimia M."/>
            <person name="Maruyama S."/>
            <person name="Arias M.C."/>
            <person name="Ball S.G."/>
            <person name="Gile G.H."/>
            <person name="Hirakawa Y."/>
            <person name="Hopkins J.F."/>
            <person name="Rensing S.A."/>
            <person name="Schmutz J."/>
            <person name="Symeonidi A."/>
            <person name="Elias M."/>
            <person name="Eveleigh R.J."/>
            <person name="Herman E.K."/>
            <person name="Klute M.J."/>
            <person name="Nakayama T."/>
            <person name="Obornik M."/>
            <person name="Reyes-Prieto A."/>
            <person name="Armbrust E.V."/>
            <person name="Aves S.J."/>
            <person name="Beiko R.G."/>
            <person name="Coutinho P."/>
            <person name="Dacks J.B."/>
            <person name="Durnford D.G."/>
            <person name="Fast N.M."/>
            <person name="Green B.R."/>
            <person name="Grisdale C."/>
            <person name="Hempe F."/>
            <person name="Henrissat B."/>
            <person name="Hoppner M.P."/>
            <person name="Ishida K.-I."/>
            <person name="Kim E."/>
            <person name="Koreny L."/>
            <person name="Kroth P.G."/>
            <person name="Liu Y."/>
            <person name="Malik S.-B."/>
            <person name="Maier U.G."/>
            <person name="McRose D."/>
            <person name="Mock T."/>
            <person name="Neilson J.A."/>
            <person name="Onodera N.T."/>
            <person name="Poole A.M."/>
            <person name="Pritham E.J."/>
            <person name="Richards T.A."/>
            <person name="Rocap G."/>
            <person name="Roy S.W."/>
            <person name="Sarai C."/>
            <person name="Schaack S."/>
            <person name="Shirato S."/>
            <person name="Slamovits C.H."/>
            <person name="Spencer D.F."/>
            <person name="Suzuki S."/>
            <person name="Worden A.Z."/>
            <person name="Zauner S."/>
            <person name="Barry K."/>
            <person name="Bell C."/>
            <person name="Bharti A.K."/>
            <person name="Crow J.A."/>
            <person name="Grimwood J."/>
            <person name="Kramer R."/>
            <person name="Lindquist E."/>
            <person name="Lucas S."/>
            <person name="Salamov A."/>
            <person name="McFadden G.I."/>
            <person name="Lane C.E."/>
            <person name="Keeling P.J."/>
            <person name="Gray M.W."/>
            <person name="Grigoriev I.V."/>
            <person name="Archibald J.M."/>
        </authorList>
    </citation>
    <scope>NUCLEOTIDE SEQUENCE</scope>
    <source>
        <strain evidence="4">CCMP2712</strain>
    </source>
</reference>
<dbReference type="Pfam" id="PF17820">
    <property type="entry name" value="PDZ_6"/>
    <property type="match status" value="1"/>
</dbReference>
<dbReference type="InterPro" id="IPR001478">
    <property type="entry name" value="PDZ"/>
</dbReference>
<sequence length="356" mass="39014">MGAAASLIYLVNKRRAGHPHRLSRMVLMSPAGYHHRIPRACRYFGPVLKRLVKMSGVYTLSIPSQSARNLSRKLMQDAVSLPALRDLIYSCGEMFLGGDFKATVHSHVSMVTDNMIAGTSSKVFLQFWNNYVKVPTVTTRKGAKKSCQQKRFLSFDYGPEVNLRVYGTETPVDYMAHYHLIDIPIHFMAGLNDNLIPAKDCFKHYKALYRVSPSLATCKPLAGRGHIDFTYGMDQEIASEIFGHSAAVRSSSLDEIKRMSLSSKEQYESSKVGDAGIRLGKNLQVTEILPSGPAGTSGIIKIGDQIVSVNSAVVVGQPPSQVQALISGPIGSQVTLVFTRQGVHKKASFTRAKVGP</sequence>
<dbReference type="InterPro" id="IPR041489">
    <property type="entry name" value="PDZ_6"/>
</dbReference>
<protein>
    <submittedName>
        <fullName evidence="2">AB-hydrolase associated lipase region-containing protein</fullName>
    </submittedName>
</protein>
<reference evidence="3" key="3">
    <citation type="submission" date="2016-03" db="UniProtKB">
        <authorList>
            <consortium name="EnsemblProtists"/>
        </authorList>
    </citation>
    <scope>IDENTIFICATION</scope>
</reference>
<dbReference type="PaxDb" id="55529-EKX46645"/>
<name>L1JEW2_GUITC</name>
<evidence type="ECO:0000313" key="3">
    <source>
        <dbReference type="EnsemblProtists" id="EKX46645"/>
    </source>
</evidence>
<dbReference type="HOGENOM" id="CLU_779501_0_0_1"/>
<proteinExistence type="predicted"/>
<dbReference type="SUPFAM" id="SSF50156">
    <property type="entry name" value="PDZ domain-like"/>
    <property type="match status" value="1"/>
</dbReference>
<dbReference type="InterPro" id="IPR029058">
    <property type="entry name" value="AB_hydrolase_fold"/>
</dbReference>
<dbReference type="GeneID" id="17303336"/>
<dbReference type="Gene3D" id="3.40.50.1820">
    <property type="entry name" value="alpha/beta hydrolase"/>
    <property type="match status" value="1"/>
</dbReference>
<dbReference type="PROSITE" id="PS50106">
    <property type="entry name" value="PDZ"/>
    <property type="match status" value="1"/>
</dbReference>
<gene>
    <name evidence="2" type="ORF">GUITHDRAFT_107429</name>
</gene>
<dbReference type="Gene3D" id="2.30.42.10">
    <property type="match status" value="1"/>
</dbReference>
<dbReference type="KEGG" id="gtt:GUITHDRAFT_107429"/>
<feature type="domain" description="PDZ" evidence="1">
    <location>
        <begin position="258"/>
        <end position="326"/>
    </location>
</feature>
<accession>L1JEW2</accession>
<dbReference type="eggNOG" id="KOG2624">
    <property type="taxonomic scope" value="Eukaryota"/>
</dbReference>
<dbReference type="AlphaFoldDB" id="L1JEW2"/>
<dbReference type="EMBL" id="JH992993">
    <property type="protein sequence ID" value="EKX46645.1"/>
    <property type="molecule type" value="Genomic_DNA"/>
</dbReference>
<reference evidence="2 4" key="1">
    <citation type="journal article" date="2012" name="Nature">
        <title>Algal genomes reveal evolutionary mosaicism and the fate of nucleomorphs.</title>
        <authorList>
            <consortium name="DOE Joint Genome Institute"/>
            <person name="Curtis B.A."/>
            <person name="Tanifuji G."/>
            <person name="Burki F."/>
            <person name="Gruber A."/>
            <person name="Irimia M."/>
            <person name="Maruyama S."/>
            <person name="Arias M.C."/>
            <person name="Ball S.G."/>
            <person name="Gile G.H."/>
            <person name="Hirakawa Y."/>
            <person name="Hopkins J.F."/>
            <person name="Kuo A."/>
            <person name="Rensing S.A."/>
            <person name="Schmutz J."/>
            <person name="Symeonidi A."/>
            <person name="Elias M."/>
            <person name="Eveleigh R.J."/>
            <person name="Herman E.K."/>
            <person name="Klute M.J."/>
            <person name="Nakayama T."/>
            <person name="Obornik M."/>
            <person name="Reyes-Prieto A."/>
            <person name="Armbrust E.V."/>
            <person name="Aves S.J."/>
            <person name="Beiko R.G."/>
            <person name="Coutinho P."/>
            <person name="Dacks J.B."/>
            <person name="Durnford D.G."/>
            <person name="Fast N.M."/>
            <person name="Green B.R."/>
            <person name="Grisdale C.J."/>
            <person name="Hempel F."/>
            <person name="Henrissat B."/>
            <person name="Hoppner M.P."/>
            <person name="Ishida K."/>
            <person name="Kim E."/>
            <person name="Koreny L."/>
            <person name="Kroth P.G."/>
            <person name="Liu Y."/>
            <person name="Malik S.B."/>
            <person name="Maier U.G."/>
            <person name="McRose D."/>
            <person name="Mock T."/>
            <person name="Neilson J.A."/>
            <person name="Onodera N.T."/>
            <person name="Poole A.M."/>
            <person name="Pritham E.J."/>
            <person name="Richards T.A."/>
            <person name="Rocap G."/>
            <person name="Roy S.W."/>
            <person name="Sarai C."/>
            <person name="Schaack S."/>
            <person name="Shirato S."/>
            <person name="Slamovits C.H."/>
            <person name="Spencer D.F."/>
            <person name="Suzuki S."/>
            <person name="Worden A.Z."/>
            <person name="Zauner S."/>
            <person name="Barry K."/>
            <person name="Bell C."/>
            <person name="Bharti A.K."/>
            <person name="Crow J.A."/>
            <person name="Grimwood J."/>
            <person name="Kramer R."/>
            <person name="Lindquist E."/>
            <person name="Lucas S."/>
            <person name="Salamov A."/>
            <person name="McFadden G.I."/>
            <person name="Lane C.E."/>
            <person name="Keeling P.J."/>
            <person name="Gray M.W."/>
            <person name="Grigoriev I.V."/>
            <person name="Archibald J.M."/>
        </authorList>
    </citation>
    <scope>NUCLEOTIDE SEQUENCE</scope>
    <source>
        <strain evidence="2 4">CCMP2712</strain>
    </source>
</reference>
<keyword evidence="4" id="KW-1185">Reference proteome</keyword>
<dbReference type="PANTHER" id="PTHR11005">
    <property type="entry name" value="LYSOSOMAL ACID LIPASE-RELATED"/>
    <property type="match status" value="1"/>
</dbReference>
<dbReference type="STRING" id="905079.L1JEW2"/>
<dbReference type="SUPFAM" id="SSF53474">
    <property type="entry name" value="alpha/beta-Hydrolases"/>
    <property type="match status" value="1"/>
</dbReference>
<evidence type="ECO:0000313" key="2">
    <source>
        <dbReference type="EMBL" id="EKX46645.1"/>
    </source>
</evidence>